<evidence type="ECO:0000313" key="3">
    <source>
        <dbReference type="Proteomes" id="UP000482209"/>
    </source>
</evidence>
<comment type="caution">
    <text evidence="2">The sequence shown here is derived from an EMBL/GenBank/DDBJ whole genome shotgun (WGS) entry which is preliminary data.</text>
</comment>
<accession>A0A6L5XUU2</accession>
<dbReference type="SUPFAM" id="SSF52317">
    <property type="entry name" value="Class I glutamine amidotransferase-like"/>
    <property type="match status" value="1"/>
</dbReference>
<dbReference type="Proteomes" id="UP000482209">
    <property type="component" value="Unassembled WGS sequence"/>
</dbReference>
<feature type="transmembrane region" description="Helical" evidence="1">
    <location>
        <begin position="395"/>
        <end position="416"/>
    </location>
</feature>
<dbReference type="EMBL" id="VUMT01000002">
    <property type="protein sequence ID" value="MSS62590.1"/>
    <property type="molecule type" value="Genomic_DNA"/>
</dbReference>
<proteinExistence type="predicted"/>
<feature type="transmembrane region" description="Helical" evidence="1">
    <location>
        <begin position="369"/>
        <end position="388"/>
    </location>
</feature>
<keyword evidence="1" id="KW-0812">Transmembrane</keyword>
<organism evidence="2 3">
    <name type="scientific">Velocimicrobium porci</name>
    <dbReference type="NCBI Taxonomy" id="2606634"/>
    <lineage>
        <taxon>Bacteria</taxon>
        <taxon>Bacillati</taxon>
        <taxon>Bacillota</taxon>
        <taxon>Clostridia</taxon>
        <taxon>Lachnospirales</taxon>
        <taxon>Lachnospiraceae</taxon>
        <taxon>Velocimicrobium</taxon>
    </lineage>
</organism>
<keyword evidence="3" id="KW-1185">Reference proteome</keyword>
<dbReference type="RefSeq" id="WP_154516297.1">
    <property type="nucleotide sequence ID" value="NZ_VUMT01000002.1"/>
</dbReference>
<name>A0A6L5XUU2_9FIRM</name>
<keyword evidence="1" id="KW-0472">Membrane</keyword>
<dbReference type="InterPro" id="IPR029062">
    <property type="entry name" value="Class_I_gatase-like"/>
</dbReference>
<sequence length="794" mass="90234">MIMLKKQKLWKILLGISCVFFLLTGFVEYKTAVAANIQTSKEETVESDQLVMKITYGYGKRVKYGRNMGVWTQITNNGDDFEGKLCVLIPNNENKSIRYSKDIAIAKGETKKIEFAIPVTFANEKIKFSIVNEKKATVLRKAVRITIESNQETLYAGILSDDSLALSYLADEKLKPVLLSVDSFPEDEKLLDMLDIIVINNFNTKQFNEDQYSALKEFVQSGGTLVLGTGSTGNKTMQLFKDEFLTGTMKTVEKKQISIGNEKKITKDISDIILDDAKTVIKQDKHDLMQKKSIGLGNVCIFQFDLGLEDKFFSTVGGEVTSLIKDNISENKKKQINMEYNGNNQDGFYNLSNSLNVVNSDEIPKVGKYAVILVVYLLFVGPPLYFVLKKADKRNYMWVCIPGVAVIFSFLIFVLGGSTRLKEPMLNYLTVSNISSGSAREEVYFRLMAPFNREYGVDIPKKYSIISNTLETWYDPEYNLKEEYNIDINYGAKSNRIVMKNCASFESADFKMSGIKKEKGELTSNLAFKNFKYEGTITNNSNYNIKNAVALLGHKIYQIGDLNKGATVSLKNCKEYSLNAETIYDDSIISKLAGGEPYNNPDESVKRMFYSMQYYLLQHSMENNSQIFGFTEQSKNSIVNDLKIKKEGIHIIIFPIEINYQNNKTITIPDISSYYEVLEGSYGFANSLSEPVMLRVQFDSDDKIKELHYNKELNPEINKHAQQYQAFYGEVLLFNFDKKKYEKVFIGGKEGSLKNISSYIDKDNVMKMQFVPDLKNHQDINIIMPVLSAIKEAN</sequence>
<protein>
    <submittedName>
        <fullName evidence="2">Uncharacterized protein</fullName>
    </submittedName>
</protein>
<dbReference type="Gene3D" id="3.40.50.880">
    <property type="match status" value="1"/>
</dbReference>
<evidence type="ECO:0000256" key="1">
    <source>
        <dbReference type="SAM" id="Phobius"/>
    </source>
</evidence>
<dbReference type="AlphaFoldDB" id="A0A6L5XUU2"/>
<gene>
    <name evidence="2" type="ORF">FYJ58_01605</name>
</gene>
<evidence type="ECO:0000313" key="2">
    <source>
        <dbReference type="EMBL" id="MSS62590.1"/>
    </source>
</evidence>
<keyword evidence="1" id="KW-1133">Transmembrane helix</keyword>
<reference evidence="2 3" key="1">
    <citation type="submission" date="2019-08" db="EMBL/GenBank/DDBJ databases">
        <title>In-depth cultivation of the pig gut microbiome towards novel bacterial diversity and tailored functional studies.</title>
        <authorList>
            <person name="Wylensek D."/>
            <person name="Hitch T.C.A."/>
            <person name="Clavel T."/>
        </authorList>
    </citation>
    <scope>NUCLEOTIDE SEQUENCE [LARGE SCALE GENOMIC DNA]</scope>
    <source>
        <strain evidence="2 3">WCA-693-APC-MOT-I</strain>
    </source>
</reference>